<dbReference type="KEGG" id="tva:4771525"/>
<dbReference type="InterPro" id="IPR029044">
    <property type="entry name" value="Nucleotide-diphossugar_trans"/>
</dbReference>
<evidence type="ECO:0000313" key="3">
    <source>
        <dbReference type="Proteomes" id="UP000001542"/>
    </source>
</evidence>
<sequence>MISFLFVIVACDIDDDEEENEIFEEVYDWNDYIDANLHYANNSQDLPPRSKYAFVSSYSNDLAPSFDYIQMLTVLGHSLKMFNPTIDRVVIVREEFRRDAAICRILEKAWTHILFRPVLKWPEQFNPKKLYHAKWFKFQAWTLTQYEKILYIGADTMIFTDLTQAFRWNTPSSAYYMTDYGPKDNGVMFNPDFMLIEPDLLKYVELLETTTKYLKNPGKDDKTLGKDDLAPLNIVYRSEISLYPLAIMHENGGYKHTILGNARDPQFRYIYACGVHFAGKGKPWNRWSAYTEIWKCIGFVFYEKLDLPFKLRNVPINANAIYKMIFDVYVKEGRKFIVLEQEEEEEQGDDFYPEIVHSGTRRVMSMICLITFISLLALKFIIRSHQPLSIFFKNMQNRIDLFIALDETPNMPALIGDYNKKAKKRRRKKKKNLQDTPKINEDIDE</sequence>
<dbReference type="EMBL" id="DS113284">
    <property type="protein sequence ID" value="EAY13546.1"/>
    <property type="molecule type" value="Genomic_DNA"/>
</dbReference>
<proteinExistence type="predicted"/>
<gene>
    <name evidence="2" type="ORF">TVAG_343750</name>
</gene>
<dbReference type="InParanoid" id="A2E1H9"/>
<name>A2E1H9_TRIV3</name>
<dbReference type="SUPFAM" id="SSF53448">
    <property type="entry name" value="Nucleotide-diphospho-sugar transferases"/>
    <property type="match status" value="1"/>
</dbReference>
<dbReference type="GO" id="GO:0016757">
    <property type="term" value="F:glycosyltransferase activity"/>
    <property type="evidence" value="ECO:0000318"/>
    <property type="project" value="GO_Central"/>
</dbReference>
<dbReference type="PANTHER" id="PTHR11183">
    <property type="entry name" value="GLYCOGENIN SUBFAMILY MEMBER"/>
    <property type="match status" value="1"/>
</dbReference>
<keyword evidence="2" id="KW-0808">Transferase</keyword>
<feature type="compositionally biased region" description="Basic residues" evidence="1">
    <location>
        <begin position="421"/>
        <end position="431"/>
    </location>
</feature>
<dbReference type="InterPro" id="IPR050587">
    <property type="entry name" value="GNT1/Glycosyltrans_8"/>
</dbReference>
<dbReference type="Pfam" id="PF01501">
    <property type="entry name" value="Glyco_transf_8"/>
    <property type="match status" value="1"/>
</dbReference>
<reference evidence="2" key="2">
    <citation type="journal article" date="2007" name="Science">
        <title>Draft genome sequence of the sexually transmitted pathogen Trichomonas vaginalis.</title>
        <authorList>
            <person name="Carlton J.M."/>
            <person name="Hirt R.P."/>
            <person name="Silva J.C."/>
            <person name="Delcher A.L."/>
            <person name="Schatz M."/>
            <person name="Zhao Q."/>
            <person name="Wortman J.R."/>
            <person name="Bidwell S.L."/>
            <person name="Alsmark U.C.M."/>
            <person name="Besteiro S."/>
            <person name="Sicheritz-Ponten T."/>
            <person name="Noel C.J."/>
            <person name="Dacks J.B."/>
            <person name="Foster P.G."/>
            <person name="Simillion C."/>
            <person name="Van de Peer Y."/>
            <person name="Miranda-Saavedra D."/>
            <person name="Barton G.J."/>
            <person name="Westrop G.D."/>
            <person name="Mueller S."/>
            <person name="Dessi D."/>
            <person name="Fiori P.L."/>
            <person name="Ren Q."/>
            <person name="Paulsen I."/>
            <person name="Zhang H."/>
            <person name="Bastida-Corcuera F.D."/>
            <person name="Simoes-Barbosa A."/>
            <person name="Brown M.T."/>
            <person name="Hayes R.D."/>
            <person name="Mukherjee M."/>
            <person name="Okumura C.Y."/>
            <person name="Schneider R."/>
            <person name="Smith A.J."/>
            <person name="Vanacova S."/>
            <person name="Villalvazo M."/>
            <person name="Haas B.J."/>
            <person name="Pertea M."/>
            <person name="Feldblyum T.V."/>
            <person name="Utterback T.R."/>
            <person name="Shu C.L."/>
            <person name="Osoegawa K."/>
            <person name="de Jong P.J."/>
            <person name="Hrdy I."/>
            <person name="Horvathova L."/>
            <person name="Zubacova Z."/>
            <person name="Dolezal P."/>
            <person name="Malik S.B."/>
            <person name="Logsdon J.M. Jr."/>
            <person name="Henze K."/>
            <person name="Gupta A."/>
            <person name="Wang C.C."/>
            <person name="Dunne R.L."/>
            <person name="Upcroft J.A."/>
            <person name="Upcroft P."/>
            <person name="White O."/>
            <person name="Salzberg S.L."/>
            <person name="Tang P."/>
            <person name="Chiu C.-H."/>
            <person name="Lee Y.-S."/>
            <person name="Embley T.M."/>
            <person name="Coombs G.H."/>
            <person name="Mottram J.C."/>
            <person name="Tachezy J."/>
            <person name="Fraser-Liggett C.M."/>
            <person name="Johnson P.J."/>
        </authorList>
    </citation>
    <scope>NUCLEOTIDE SEQUENCE [LARGE SCALE GENOMIC DNA]</scope>
    <source>
        <strain evidence="2">G3</strain>
    </source>
</reference>
<protein>
    <submittedName>
        <fullName evidence="2">Glycosyl transferase family 8 protein</fullName>
    </submittedName>
</protein>
<dbReference type="STRING" id="5722.A2E1H9"/>
<dbReference type="VEuPathDB" id="TrichDB:TVAGG3_0319360"/>
<dbReference type="SMR" id="A2E1H9"/>
<dbReference type="Gene3D" id="3.90.550.10">
    <property type="entry name" value="Spore Coat Polysaccharide Biosynthesis Protein SpsA, Chain A"/>
    <property type="match status" value="1"/>
</dbReference>
<feature type="region of interest" description="Disordered" evidence="1">
    <location>
        <begin position="421"/>
        <end position="445"/>
    </location>
</feature>
<accession>A2E1H9</accession>
<dbReference type="RefSeq" id="XP_001325769.1">
    <property type="nucleotide sequence ID" value="XM_001325734.1"/>
</dbReference>
<dbReference type="OrthoDB" id="2014201at2759"/>
<dbReference type="AlphaFoldDB" id="A2E1H9"/>
<organism evidence="2 3">
    <name type="scientific">Trichomonas vaginalis (strain ATCC PRA-98 / G3)</name>
    <dbReference type="NCBI Taxonomy" id="412133"/>
    <lineage>
        <taxon>Eukaryota</taxon>
        <taxon>Metamonada</taxon>
        <taxon>Parabasalia</taxon>
        <taxon>Trichomonadida</taxon>
        <taxon>Trichomonadidae</taxon>
        <taxon>Trichomonas</taxon>
    </lineage>
</organism>
<evidence type="ECO:0000256" key="1">
    <source>
        <dbReference type="SAM" id="MobiDB-lite"/>
    </source>
</evidence>
<evidence type="ECO:0000313" key="2">
    <source>
        <dbReference type="EMBL" id="EAY13546.1"/>
    </source>
</evidence>
<dbReference type="Proteomes" id="UP000001542">
    <property type="component" value="Unassembled WGS sequence"/>
</dbReference>
<keyword evidence="3" id="KW-1185">Reference proteome</keyword>
<reference evidence="2" key="1">
    <citation type="submission" date="2006-10" db="EMBL/GenBank/DDBJ databases">
        <authorList>
            <person name="Amadeo P."/>
            <person name="Zhao Q."/>
            <person name="Wortman J."/>
            <person name="Fraser-Liggett C."/>
            <person name="Carlton J."/>
        </authorList>
    </citation>
    <scope>NUCLEOTIDE SEQUENCE</scope>
    <source>
        <strain evidence="2">G3</strain>
    </source>
</reference>
<dbReference type="VEuPathDB" id="TrichDB:TVAG_343750"/>
<dbReference type="InterPro" id="IPR002495">
    <property type="entry name" value="Glyco_trans_8"/>
</dbReference>